<feature type="chain" id="PRO_5044843892" description="Granulins domain-containing protein" evidence="2">
    <location>
        <begin position="20"/>
        <end position="96"/>
    </location>
</feature>
<evidence type="ECO:0000313" key="5">
    <source>
        <dbReference type="Proteomes" id="UP001634394"/>
    </source>
</evidence>
<dbReference type="Proteomes" id="UP001634394">
    <property type="component" value="Unassembled WGS sequence"/>
</dbReference>
<evidence type="ECO:0000256" key="1">
    <source>
        <dbReference type="ARBA" id="ARBA00023157"/>
    </source>
</evidence>
<accession>A0ABD3T6Y2</accession>
<organism evidence="4 5">
    <name type="scientific">Sinanodonta woodiana</name>
    <name type="common">Chinese pond mussel</name>
    <name type="synonym">Anodonta woodiana</name>
    <dbReference type="NCBI Taxonomy" id="1069815"/>
    <lineage>
        <taxon>Eukaryota</taxon>
        <taxon>Metazoa</taxon>
        <taxon>Spiralia</taxon>
        <taxon>Lophotrochozoa</taxon>
        <taxon>Mollusca</taxon>
        <taxon>Bivalvia</taxon>
        <taxon>Autobranchia</taxon>
        <taxon>Heteroconchia</taxon>
        <taxon>Palaeoheterodonta</taxon>
        <taxon>Unionida</taxon>
        <taxon>Unionoidea</taxon>
        <taxon>Unionidae</taxon>
        <taxon>Unioninae</taxon>
        <taxon>Sinanodonta</taxon>
    </lineage>
</organism>
<name>A0ABD3T6Y2_SINWO</name>
<dbReference type="InterPro" id="IPR037277">
    <property type="entry name" value="Granulin_sf"/>
</dbReference>
<evidence type="ECO:0000259" key="3">
    <source>
        <dbReference type="SMART" id="SM00277"/>
    </source>
</evidence>
<keyword evidence="2" id="KW-0732">Signal</keyword>
<protein>
    <recommendedName>
        <fullName evidence="3">Granulins domain-containing protein</fullName>
    </recommendedName>
</protein>
<dbReference type="AlphaFoldDB" id="A0ABD3T6Y2"/>
<evidence type="ECO:0000256" key="2">
    <source>
        <dbReference type="SAM" id="SignalP"/>
    </source>
</evidence>
<dbReference type="EMBL" id="JBJQND010000019">
    <property type="protein sequence ID" value="KAL3832381.1"/>
    <property type="molecule type" value="Genomic_DNA"/>
</dbReference>
<keyword evidence="5" id="KW-1185">Reference proteome</keyword>
<dbReference type="SMART" id="SM00277">
    <property type="entry name" value="GRAN"/>
    <property type="match status" value="1"/>
</dbReference>
<reference evidence="4 5" key="1">
    <citation type="submission" date="2024-11" db="EMBL/GenBank/DDBJ databases">
        <title>Chromosome-level genome assembly of the freshwater bivalve Anodonta woodiana.</title>
        <authorList>
            <person name="Chen X."/>
        </authorList>
    </citation>
    <scope>NUCLEOTIDE SEQUENCE [LARGE SCALE GENOMIC DNA]</scope>
    <source>
        <strain evidence="4">MN2024</strain>
        <tissue evidence="4">Gills</tissue>
    </source>
</reference>
<feature type="domain" description="Granulins" evidence="3">
    <location>
        <begin position="45"/>
        <end position="95"/>
    </location>
</feature>
<dbReference type="Pfam" id="PF00396">
    <property type="entry name" value="Granulin"/>
    <property type="match status" value="1"/>
</dbReference>
<dbReference type="Gene3D" id="2.10.25.160">
    <property type="entry name" value="Granulin"/>
    <property type="match status" value="1"/>
</dbReference>
<sequence length="96" mass="10394">MSVVILALCILANTLFVEADKPQEVLEPEQASASMALSSNVGVLCPNRITYCPWLQPCCATKSGYTCCKYSLGACCSNGLRCCPRGTRCVLKYFCI</sequence>
<dbReference type="InterPro" id="IPR000118">
    <property type="entry name" value="Granulin"/>
</dbReference>
<feature type="signal peptide" evidence="2">
    <location>
        <begin position="1"/>
        <end position="19"/>
    </location>
</feature>
<comment type="caution">
    <text evidence="4">The sequence shown here is derived from an EMBL/GenBank/DDBJ whole genome shotgun (WGS) entry which is preliminary data.</text>
</comment>
<proteinExistence type="predicted"/>
<evidence type="ECO:0000313" key="4">
    <source>
        <dbReference type="EMBL" id="KAL3832381.1"/>
    </source>
</evidence>
<gene>
    <name evidence="4" type="ORF">ACJMK2_024031</name>
</gene>
<keyword evidence="1" id="KW-1015">Disulfide bond</keyword>